<reference evidence="1 2" key="1">
    <citation type="submission" date="2018-02" db="EMBL/GenBank/DDBJ databases">
        <title>Genome sequences of Apibacter spp., gut symbionts of Asian honey bees.</title>
        <authorList>
            <person name="Kwong W.K."/>
            <person name="Steele M.I."/>
            <person name="Moran N.A."/>
        </authorList>
    </citation>
    <scope>NUCLEOTIDE SEQUENCE [LARGE SCALE GENOMIC DNA]</scope>
    <source>
        <strain evidence="2">wkB301</strain>
    </source>
</reference>
<protein>
    <submittedName>
        <fullName evidence="1">Uncharacterized protein</fullName>
    </submittedName>
</protein>
<keyword evidence="2" id="KW-1185">Reference proteome</keyword>
<organism evidence="1 2">
    <name type="scientific">Apibacter adventoris</name>
    <dbReference type="NCBI Taxonomy" id="1679466"/>
    <lineage>
        <taxon>Bacteria</taxon>
        <taxon>Pseudomonadati</taxon>
        <taxon>Bacteroidota</taxon>
        <taxon>Flavobacteriia</taxon>
        <taxon>Flavobacteriales</taxon>
        <taxon>Weeksellaceae</taxon>
        <taxon>Apibacter</taxon>
    </lineage>
</organism>
<gene>
    <name evidence="1" type="ORF">C4S77_08710</name>
</gene>
<evidence type="ECO:0000313" key="1">
    <source>
        <dbReference type="EMBL" id="PQL91151.1"/>
    </source>
</evidence>
<sequence length="258" mass="30563">MKIQFTLIYIFFYSFVLSQNHEFPHSYPLFLGNNGIIDSLVINKYTSVPKKFGDTVSIKELIESSFYKFNNSGFVTLIKKYSALKELKEEIIFSIKDNKVIQIIIKNYKELPFTKTLNFITYMDKEEIWTAKYKMDNNKYFIDSIKITNSQDSKTKEINYNLASSFSKIIYKYDVKGNLIYKKMVEKPQKITISYWTYDNNLLLTYTSGSYLSNLGSMIDFSFYKNINDSKGNWIERLAYNQNGKIKYIENQILYYKK</sequence>
<name>A0A2S8A9C1_9FLAO</name>
<comment type="caution">
    <text evidence="1">The sequence shown here is derived from an EMBL/GenBank/DDBJ whole genome shotgun (WGS) entry which is preliminary data.</text>
</comment>
<dbReference type="AlphaFoldDB" id="A0A2S8A9C1"/>
<dbReference type="Proteomes" id="UP000238042">
    <property type="component" value="Unassembled WGS sequence"/>
</dbReference>
<accession>A0A2S8A9C1</accession>
<dbReference type="RefSeq" id="WP_105247214.1">
    <property type="nucleotide sequence ID" value="NZ_PSZM01000042.1"/>
</dbReference>
<proteinExistence type="predicted"/>
<dbReference type="EMBL" id="PSZM01000042">
    <property type="protein sequence ID" value="PQL91151.1"/>
    <property type="molecule type" value="Genomic_DNA"/>
</dbReference>
<evidence type="ECO:0000313" key="2">
    <source>
        <dbReference type="Proteomes" id="UP000238042"/>
    </source>
</evidence>